<reference evidence="1 2" key="1">
    <citation type="submission" date="2019-06" db="EMBL/GenBank/DDBJ databases">
        <title>Mycoplasma nasistruthionis sp. nov. str Ms03.</title>
        <authorList>
            <person name="Botes A."/>
        </authorList>
    </citation>
    <scope>NUCLEOTIDE SEQUENCE [LARGE SCALE GENOMIC DNA]</scope>
    <source>
        <strain evidence="1 2">Ms03</strain>
    </source>
</reference>
<dbReference type="NCBIfam" id="TIGR01484">
    <property type="entry name" value="HAD-SF-IIB"/>
    <property type="match status" value="1"/>
</dbReference>
<evidence type="ECO:0000313" key="1">
    <source>
        <dbReference type="EMBL" id="QDF65139.1"/>
    </source>
</evidence>
<gene>
    <name evidence="1" type="ORF">FIV53_02470</name>
</gene>
<dbReference type="Proteomes" id="UP000315201">
    <property type="component" value="Chromosome"/>
</dbReference>
<dbReference type="InterPro" id="IPR006379">
    <property type="entry name" value="HAD-SF_hydro_IIB"/>
</dbReference>
<dbReference type="PANTHER" id="PTHR10000">
    <property type="entry name" value="PHOSPHOSERINE PHOSPHATASE"/>
    <property type="match status" value="1"/>
</dbReference>
<dbReference type="Gene3D" id="3.40.50.1000">
    <property type="entry name" value="HAD superfamily/HAD-like"/>
    <property type="match status" value="1"/>
</dbReference>
<dbReference type="SFLD" id="SFLDG01140">
    <property type="entry name" value="C2.B:_Phosphomannomutase_and_P"/>
    <property type="match status" value="1"/>
</dbReference>
<dbReference type="Gene3D" id="3.30.1240.10">
    <property type="match status" value="1"/>
</dbReference>
<dbReference type="GO" id="GO:0000287">
    <property type="term" value="F:magnesium ion binding"/>
    <property type="evidence" value="ECO:0007669"/>
    <property type="project" value="TreeGrafter"/>
</dbReference>
<dbReference type="InterPro" id="IPR000150">
    <property type="entry name" value="Cof"/>
</dbReference>
<dbReference type="GO" id="GO:0016791">
    <property type="term" value="F:phosphatase activity"/>
    <property type="evidence" value="ECO:0007669"/>
    <property type="project" value="UniProtKB-ARBA"/>
</dbReference>
<accession>A0A4Y6I7G4</accession>
<dbReference type="InterPro" id="IPR023214">
    <property type="entry name" value="HAD_sf"/>
</dbReference>
<dbReference type="SFLD" id="SFLDS00003">
    <property type="entry name" value="Haloacid_Dehalogenase"/>
    <property type="match status" value="1"/>
</dbReference>
<sequence>MKLLFAYDLDGTLLRKDNSLHPNTKDALRKVQQAGHYNVIATGRGLLKVLPLLDKKIIEHVDFLVCSNGAVVYDVKNQTTKVLNTVPNSVFYILKDLALKNDLILTVDTPDYNGSYLPNNEFPKWMSQTQIMDMNILNIATLEKLEQVVLNKDNTITQIALRNPLDHAKAITDEVREATENLACEVYLTNSIYTDVNPVNISKFSGVKEVLDELKLTPQSLVAFGDSGNDIEMITAANVGIAVGNATEEAKKSADRVIGDHETDAIGQELLTFI</sequence>
<dbReference type="SUPFAM" id="SSF56784">
    <property type="entry name" value="HAD-like"/>
    <property type="match status" value="1"/>
</dbReference>
<dbReference type="GO" id="GO:0005829">
    <property type="term" value="C:cytosol"/>
    <property type="evidence" value="ECO:0007669"/>
    <property type="project" value="TreeGrafter"/>
</dbReference>
<dbReference type="EMBL" id="CP041147">
    <property type="protein sequence ID" value="QDF65139.1"/>
    <property type="molecule type" value="Genomic_DNA"/>
</dbReference>
<proteinExistence type="predicted"/>
<keyword evidence="2" id="KW-1185">Reference proteome</keyword>
<dbReference type="PANTHER" id="PTHR10000:SF8">
    <property type="entry name" value="HAD SUPERFAMILY HYDROLASE-LIKE, TYPE 3"/>
    <property type="match status" value="1"/>
</dbReference>
<organism evidence="1 2">
    <name type="scientific">Mycoplasma nasistruthionis</name>
    <dbReference type="NCBI Taxonomy" id="353852"/>
    <lineage>
        <taxon>Bacteria</taxon>
        <taxon>Bacillati</taxon>
        <taxon>Mycoplasmatota</taxon>
        <taxon>Mollicutes</taxon>
        <taxon>Mycoplasmataceae</taxon>
        <taxon>Mycoplasma</taxon>
    </lineage>
</organism>
<dbReference type="NCBIfam" id="TIGR00099">
    <property type="entry name" value="Cof-subfamily"/>
    <property type="match status" value="1"/>
</dbReference>
<dbReference type="Pfam" id="PF08282">
    <property type="entry name" value="Hydrolase_3"/>
    <property type="match status" value="1"/>
</dbReference>
<dbReference type="InterPro" id="IPR036412">
    <property type="entry name" value="HAD-like_sf"/>
</dbReference>
<name>A0A4Y6I7G4_9MOLU</name>
<keyword evidence="1" id="KW-0378">Hydrolase</keyword>
<dbReference type="AlphaFoldDB" id="A0A4Y6I7G4"/>
<dbReference type="RefSeq" id="WP_208664691.1">
    <property type="nucleotide sequence ID" value="NZ_CP041147.1"/>
</dbReference>
<evidence type="ECO:0000313" key="2">
    <source>
        <dbReference type="Proteomes" id="UP000315201"/>
    </source>
</evidence>
<protein>
    <submittedName>
        <fullName evidence="1">HAD family hydrolase</fullName>
    </submittedName>
</protein>